<dbReference type="PANTHER" id="PTHR36173:SF2">
    <property type="entry name" value="RIBONUCLEASE VAPC16"/>
    <property type="match status" value="1"/>
</dbReference>
<accession>A0ABS2LP57</accession>
<dbReference type="InterPro" id="IPR002716">
    <property type="entry name" value="PIN_dom"/>
</dbReference>
<sequence>MRLLLDTHVLLWWLSDDPILATEIKDRIDTEPEVYLSPVTVWEVAIKHSLGTLAGPADLAERVRDADLRELPIRHDHAVAAGQLPLIHRDPFDRMLVAQALCEGLTLVTRDDRIQKYDVPVLVV</sequence>
<keyword evidence="3" id="KW-0378">Hydrolase</keyword>
<dbReference type="EMBL" id="JAFBBP010000001">
    <property type="protein sequence ID" value="MBM7489742.1"/>
    <property type="molecule type" value="Genomic_DNA"/>
</dbReference>
<evidence type="ECO:0000259" key="5">
    <source>
        <dbReference type="Pfam" id="PF01850"/>
    </source>
</evidence>
<keyword evidence="1" id="KW-0540">Nuclease</keyword>
<comment type="caution">
    <text evidence="6">The sequence shown here is derived from an EMBL/GenBank/DDBJ whole genome shotgun (WGS) entry which is preliminary data.</text>
</comment>
<proteinExistence type="predicted"/>
<evidence type="ECO:0000256" key="1">
    <source>
        <dbReference type="ARBA" id="ARBA00022722"/>
    </source>
</evidence>
<dbReference type="Gene3D" id="3.40.50.1010">
    <property type="entry name" value="5'-nuclease"/>
    <property type="match status" value="1"/>
</dbReference>
<gene>
    <name evidence="6" type="ORF">JOD64_000964</name>
</gene>
<dbReference type="Pfam" id="PF01850">
    <property type="entry name" value="PIN"/>
    <property type="match status" value="1"/>
</dbReference>
<dbReference type="RefSeq" id="WP_204941085.1">
    <property type="nucleotide sequence ID" value="NZ_JAFBBP010000001.1"/>
</dbReference>
<keyword evidence="2" id="KW-0479">Metal-binding</keyword>
<evidence type="ECO:0000313" key="7">
    <source>
        <dbReference type="Proteomes" id="UP000764837"/>
    </source>
</evidence>
<keyword evidence="7" id="KW-1185">Reference proteome</keyword>
<evidence type="ECO:0000256" key="2">
    <source>
        <dbReference type="ARBA" id="ARBA00022723"/>
    </source>
</evidence>
<dbReference type="PANTHER" id="PTHR36173">
    <property type="entry name" value="RIBONUCLEASE VAPC16-RELATED"/>
    <property type="match status" value="1"/>
</dbReference>
<reference evidence="6 7" key="1">
    <citation type="submission" date="2021-01" db="EMBL/GenBank/DDBJ databases">
        <title>Sequencing the genomes of 1000 actinobacteria strains.</title>
        <authorList>
            <person name="Klenk H.-P."/>
        </authorList>
    </citation>
    <scope>NUCLEOTIDE SEQUENCE [LARGE SCALE GENOMIC DNA]</scope>
    <source>
        <strain evidence="6 7">DSM 100204</strain>
    </source>
</reference>
<evidence type="ECO:0000256" key="3">
    <source>
        <dbReference type="ARBA" id="ARBA00022801"/>
    </source>
</evidence>
<dbReference type="CDD" id="cd09872">
    <property type="entry name" value="PIN_Sll0205-like"/>
    <property type="match status" value="1"/>
</dbReference>
<keyword evidence="4" id="KW-0460">Magnesium</keyword>
<dbReference type="SUPFAM" id="SSF88723">
    <property type="entry name" value="PIN domain-like"/>
    <property type="match status" value="1"/>
</dbReference>
<organism evidence="6 7">
    <name type="scientific">Micromonospora luteifusca</name>
    <dbReference type="NCBI Taxonomy" id="709860"/>
    <lineage>
        <taxon>Bacteria</taxon>
        <taxon>Bacillati</taxon>
        <taxon>Actinomycetota</taxon>
        <taxon>Actinomycetes</taxon>
        <taxon>Micromonosporales</taxon>
        <taxon>Micromonosporaceae</taxon>
        <taxon>Micromonospora</taxon>
    </lineage>
</organism>
<name>A0ABS2LP57_9ACTN</name>
<feature type="domain" description="PIN" evidence="5">
    <location>
        <begin position="4"/>
        <end position="118"/>
    </location>
</feature>
<evidence type="ECO:0000313" key="6">
    <source>
        <dbReference type="EMBL" id="MBM7489742.1"/>
    </source>
</evidence>
<dbReference type="InterPro" id="IPR052919">
    <property type="entry name" value="TA_system_RNase"/>
</dbReference>
<evidence type="ECO:0000256" key="4">
    <source>
        <dbReference type="ARBA" id="ARBA00022842"/>
    </source>
</evidence>
<dbReference type="InterPro" id="IPR041705">
    <property type="entry name" value="PIN_Sll0205"/>
</dbReference>
<protein>
    <submittedName>
        <fullName evidence="6">PIN domain nuclease of toxin-antitoxin system</fullName>
    </submittedName>
</protein>
<dbReference type="InterPro" id="IPR029060">
    <property type="entry name" value="PIN-like_dom_sf"/>
</dbReference>
<dbReference type="Proteomes" id="UP000764837">
    <property type="component" value="Unassembled WGS sequence"/>
</dbReference>